<name>A0ABW3R9K8_9FLAO</name>
<gene>
    <name evidence="1" type="ORF">ACFQ2E_05055</name>
</gene>
<accession>A0ABW3R9K8</accession>
<evidence type="ECO:0000313" key="2">
    <source>
        <dbReference type="Proteomes" id="UP001597163"/>
    </source>
</evidence>
<comment type="caution">
    <text evidence="1">The sequence shown here is derived from an EMBL/GenBank/DDBJ whole genome shotgun (WGS) entry which is preliminary data.</text>
</comment>
<protein>
    <recommendedName>
        <fullName evidence="3">DUF4249 family protein</fullName>
    </recommendedName>
</protein>
<keyword evidence="2" id="KW-1185">Reference proteome</keyword>
<evidence type="ECO:0008006" key="3">
    <source>
        <dbReference type="Google" id="ProtNLM"/>
    </source>
</evidence>
<evidence type="ECO:0000313" key="1">
    <source>
        <dbReference type="EMBL" id="MFD1161775.1"/>
    </source>
</evidence>
<reference evidence="2" key="1">
    <citation type="journal article" date="2019" name="Int. J. Syst. Evol. Microbiol.">
        <title>The Global Catalogue of Microorganisms (GCM) 10K type strain sequencing project: providing services to taxonomists for standard genome sequencing and annotation.</title>
        <authorList>
            <consortium name="The Broad Institute Genomics Platform"/>
            <consortium name="The Broad Institute Genome Sequencing Center for Infectious Disease"/>
            <person name="Wu L."/>
            <person name="Ma J."/>
        </authorList>
    </citation>
    <scope>NUCLEOTIDE SEQUENCE [LARGE SCALE GENOMIC DNA]</scope>
    <source>
        <strain evidence="2">CCUG 63246</strain>
    </source>
</reference>
<dbReference type="Proteomes" id="UP001597163">
    <property type="component" value="Unassembled WGS sequence"/>
</dbReference>
<dbReference type="EMBL" id="JBHTLJ010000001">
    <property type="protein sequence ID" value="MFD1161775.1"/>
    <property type="molecule type" value="Genomic_DNA"/>
</dbReference>
<sequence length="365" mass="42255">MNKFFTIPLLFFFLNCQDNIQKERLKGTLDFEPELTQQFFVAPNSIIQIQGKKGTKIIFKIEDLEGILSGPNIKDSLLVNLIELTTKQDLLNANTQTVSNEKWLISGGAFKIEILVKNSSESLTLKKGKTISVQFPKSSNENNMIIFYGARDKDDNMNWEETDINLEEKKFYSLFYTSQSFIDTISSSLYGVDMYYNEIDTLGYLSLSEYKYIYPKIDSLYVVNDTLSNLKSWKTYEDMLANISQSQLMYNSFYNSIETSKLGWINIDKFAPNEEKIKIKLELSTDLDAIQTYIIDKKNNTVLNVENNEVEIPVNRSFFIISFGLVDDVFYASKKSVRFNESKTHTIEFKKLKNSQQMKSFLKLK</sequence>
<proteinExistence type="predicted"/>
<organism evidence="1 2">
    <name type="scientific">Hwangdonia seohaensis</name>
    <dbReference type="NCBI Taxonomy" id="1240727"/>
    <lineage>
        <taxon>Bacteria</taxon>
        <taxon>Pseudomonadati</taxon>
        <taxon>Bacteroidota</taxon>
        <taxon>Flavobacteriia</taxon>
        <taxon>Flavobacteriales</taxon>
        <taxon>Flavobacteriaceae</taxon>
        <taxon>Hwangdonia</taxon>
    </lineage>
</organism>
<dbReference type="RefSeq" id="WP_311937319.1">
    <property type="nucleotide sequence ID" value="NZ_JAVSCK010000001.1"/>
</dbReference>